<feature type="compositionally biased region" description="Polar residues" evidence="12">
    <location>
        <begin position="833"/>
        <end position="851"/>
    </location>
</feature>
<feature type="compositionally biased region" description="Low complexity" evidence="12">
    <location>
        <begin position="534"/>
        <end position="543"/>
    </location>
</feature>
<organism evidence="14 15">
    <name type="scientific">Vicugna pacos</name>
    <name type="common">Alpaca</name>
    <name type="synonym">Lama pacos</name>
    <dbReference type="NCBI Taxonomy" id="30538"/>
    <lineage>
        <taxon>Eukaryota</taxon>
        <taxon>Metazoa</taxon>
        <taxon>Chordata</taxon>
        <taxon>Craniata</taxon>
        <taxon>Vertebrata</taxon>
        <taxon>Euteleostomi</taxon>
        <taxon>Mammalia</taxon>
        <taxon>Eutheria</taxon>
        <taxon>Laurasiatheria</taxon>
        <taxon>Artiodactyla</taxon>
        <taxon>Tylopoda</taxon>
        <taxon>Camelidae</taxon>
        <taxon>Vicugna</taxon>
    </lineage>
</organism>
<dbReference type="SMART" id="SM00726">
    <property type="entry name" value="UIM"/>
    <property type="match status" value="1"/>
</dbReference>
<feature type="region of interest" description="Disordered" evidence="12">
    <location>
        <begin position="821"/>
        <end position="851"/>
    </location>
</feature>
<dbReference type="InterPro" id="IPR054108">
    <property type="entry name" value="USP25/28_UIM"/>
</dbReference>
<evidence type="ECO:0000313" key="14">
    <source>
        <dbReference type="Proteomes" id="UP001652581"/>
    </source>
</evidence>
<dbReference type="Proteomes" id="UP001652581">
    <property type="component" value="Chromosome 1"/>
</dbReference>
<dbReference type="InterPro" id="IPR003903">
    <property type="entry name" value="UIM_dom"/>
</dbReference>
<dbReference type="SUPFAM" id="SSF46934">
    <property type="entry name" value="UBA-like"/>
    <property type="match status" value="1"/>
</dbReference>
<evidence type="ECO:0000256" key="6">
    <source>
        <dbReference type="ARBA" id="ARBA00022670"/>
    </source>
</evidence>
<dbReference type="PROSITE" id="PS50235">
    <property type="entry name" value="USP_3"/>
    <property type="match status" value="1"/>
</dbReference>
<dbReference type="CDD" id="cd20486">
    <property type="entry name" value="USP25_C"/>
    <property type="match status" value="1"/>
</dbReference>
<dbReference type="GeneID" id="102525505"/>
<dbReference type="EC" id="3.4.19.12" evidence="3"/>
<evidence type="ECO:0000256" key="8">
    <source>
        <dbReference type="ARBA" id="ARBA00022801"/>
    </source>
</evidence>
<protein>
    <recommendedName>
        <fullName evidence="3">ubiquitinyl hydrolase 1</fullName>
        <ecNumber evidence="3">3.4.19.12</ecNumber>
    </recommendedName>
</protein>
<dbReference type="CDD" id="cd02665">
    <property type="entry name" value="Peptidase_C19I"/>
    <property type="match status" value="1"/>
</dbReference>
<evidence type="ECO:0000256" key="2">
    <source>
        <dbReference type="ARBA" id="ARBA00004123"/>
    </source>
</evidence>
<dbReference type="PANTHER" id="PTHR24006:SF666">
    <property type="entry name" value="UBIQUITIN CARBOXYL-TERMINAL HYDROLASE 25"/>
    <property type="match status" value="1"/>
</dbReference>
<dbReference type="PROSITE" id="PS50330">
    <property type="entry name" value="UIM"/>
    <property type="match status" value="1"/>
</dbReference>
<dbReference type="Pfam" id="PF22566">
    <property type="entry name" value="UBA_8"/>
    <property type="match status" value="1"/>
</dbReference>
<evidence type="ECO:0000256" key="10">
    <source>
        <dbReference type="ARBA" id="ARBA00022843"/>
    </source>
</evidence>
<feature type="domain" description="USP" evidence="13">
    <location>
        <begin position="169"/>
        <end position="716"/>
    </location>
</feature>
<comment type="catalytic activity">
    <reaction evidence="1">
        <text>Thiol-dependent hydrolysis of ester, thioester, amide, peptide and isopeptide bonds formed by the C-terminal Gly of ubiquitin (a 76-residue protein attached to proteins as an intracellular targeting signal).</text>
        <dbReference type="EC" id="3.4.19.12"/>
    </reaction>
</comment>
<keyword evidence="9" id="KW-0788">Thiol protease</keyword>
<dbReference type="InterPro" id="IPR054109">
    <property type="entry name" value="UBA_8"/>
</dbReference>
<keyword evidence="7" id="KW-0833">Ubl conjugation pathway</keyword>
<evidence type="ECO:0000256" key="5">
    <source>
        <dbReference type="ARBA" id="ARBA00022553"/>
    </source>
</evidence>
<comment type="subcellular location">
    <subcellularLocation>
        <location evidence="2">Nucleus</location>
    </subcellularLocation>
</comment>
<keyword evidence="8 15" id="KW-0378">Hydrolase</keyword>
<keyword evidence="14" id="KW-1185">Reference proteome</keyword>
<evidence type="ECO:0000256" key="4">
    <source>
        <dbReference type="ARBA" id="ARBA00022499"/>
    </source>
</evidence>
<dbReference type="CDD" id="cd14354">
    <property type="entry name" value="UBA_UBP25"/>
    <property type="match status" value="1"/>
</dbReference>
<sequence length="1183" mass="136446">MTVEQNVLQQSAAQKHQQTFLNQLREITGINDAQILQQALKDSNGNLELAVAFLTAKNAKTPQQEETAYYQTALPGNDRYISVGSQADTNVIDLTGDDKDDLQRAIALSLAESNRAFRETGITDEEQAISRVLEASIAENKACLKRTPTEVWRDSRNPYDRKRQDRAPVGLKNVGNTCWFSAVIQSLFNLLEFRRLVLNYKPPSNAQDLPRNQKEHRNLPFMRELRYLFALLVGTKRKYVDPSRAVEILKDAFKSNDSQQAVLARLIYSSPVLGHRFRVNLFSVFQFRLLKEFYGRTTVIAYSCLSASGELGPKERMAEQDVSEFTHKLLDWLEDAFQMKAEEETDEEKPKNPMVELFYGRFLAVGVLEGKKFENTEMFGQYPLQVNGFKDLHECLEAAMIEGEIESLHSENSGKSGQEHWFTELPPVLTFELSRFEFNQALGRPEKIHNKLEFPQVLYLDRYMHRNREITRIKREEIKRLKDYLTVLQQRLERYLSYGSGPKRFPLVDVLQYALEFASSKPVCTSPVDDLDASSPSSGSVPSQTLPSTTDQQGAPPSELPSTSPASVTAVSSRSVVHKPFTQSRIPPDLPMHPAPRHITEEELSVLESCLHRWRTEIENDTRDLQESISRIHRTIELMYSDKSMIQVPYRLHAVLVHEGQANAGHYWAYIFDHRENRWMKYNDIAVTKSSWEELVRDSFGGYRNASAYCLMYINDKPQFLMQEEFNKETGQALVGIETLPPDLRDFVEEDNLRFEKELEEWDAQVAQKALQEKLLATQKLRESESSVTTAQAGEPEYLEQPSRSDFSKHLKEETIRIITKASHEHEDKSPETVLQSKPENTTSQPPSNQQVVEVAIPHVGKFMIESKEGGYDDEMMMTPNMQGIIMAIGKSRNVYDRCGPEAGFFKAIKLEYSRLVKLAQEDTPPETDYRLHHVVVYFIQNQAPKKIIEKTLLEQFGDRNLSFDERCHNIMKVAQAKIEMIKPEEVNLEEYEEWHQDYRKFRETTMYLIIGLENFQRESYIDSLLFLICAYQNNKELLSKGPYRGHDEELISHYRRECLLKLNEQAAELFESGEDREVNNGLIIMNEFIVPFLPLLLVDEMEEKDILAVEDMRNRWCSYLGQEMESNLQEKLTDFLPKLLDCSTEIKGFHEPPKLPSYSTHELCERFARIMLSLSRTPADGR</sequence>
<evidence type="ECO:0000313" key="15">
    <source>
        <dbReference type="RefSeq" id="XP_072823915.1"/>
    </source>
</evidence>
<feature type="region of interest" description="Disordered" evidence="12">
    <location>
        <begin position="781"/>
        <end position="807"/>
    </location>
</feature>
<name>A0ABM5DSM8_VICPA</name>
<dbReference type="RefSeq" id="XP_072823915.1">
    <property type="nucleotide sequence ID" value="XM_072967814.1"/>
</dbReference>
<reference evidence="15" key="2">
    <citation type="submission" date="2025-08" db="UniProtKB">
        <authorList>
            <consortium name="RefSeq"/>
        </authorList>
    </citation>
    <scope>IDENTIFICATION</scope>
</reference>
<dbReference type="InterPro" id="IPR038765">
    <property type="entry name" value="Papain-like_cys_pep_sf"/>
</dbReference>
<feature type="compositionally biased region" description="Low complexity" evidence="12">
    <location>
        <begin position="561"/>
        <end position="575"/>
    </location>
</feature>
<evidence type="ECO:0000259" key="13">
    <source>
        <dbReference type="PROSITE" id="PS50235"/>
    </source>
</evidence>
<dbReference type="InterPro" id="IPR028889">
    <property type="entry name" value="USP"/>
</dbReference>
<evidence type="ECO:0000256" key="11">
    <source>
        <dbReference type="ARBA" id="ARBA00023242"/>
    </source>
</evidence>
<evidence type="ECO:0000256" key="3">
    <source>
        <dbReference type="ARBA" id="ARBA00012759"/>
    </source>
</evidence>
<gene>
    <name evidence="15" type="primary">USP25</name>
</gene>
<evidence type="ECO:0000256" key="12">
    <source>
        <dbReference type="SAM" id="MobiDB-lite"/>
    </source>
</evidence>
<feature type="region of interest" description="Disordered" evidence="12">
    <location>
        <begin position="522"/>
        <end position="575"/>
    </location>
</feature>
<keyword evidence="4" id="KW-1017">Isopeptide bond</keyword>
<proteinExistence type="predicted"/>
<dbReference type="PROSITE" id="PS00973">
    <property type="entry name" value="USP_2"/>
    <property type="match status" value="1"/>
</dbReference>
<reference evidence="14" key="1">
    <citation type="submission" date="2025-05" db="UniProtKB">
        <authorList>
            <consortium name="RefSeq"/>
        </authorList>
    </citation>
    <scope>NUCLEOTIDE SEQUENCE [LARGE SCALE GENOMIC DNA]</scope>
</reference>
<dbReference type="SUPFAM" id="SSF54001">
    <property type="entry name" value="Cysteine proteinases"/>
    <property type="match status" value="1"/>
</dbReference>
<dbReference type="Gene3D" id="3.90.70.10">
    <property type="entry name" value="Cysteine proteinases"/>
    <property type="match status" value="1"/>
</dbReference>
<dbReference type="Pfam" id="PF21909">
    <property type="entry name" value="USP_UIM_N"/>
    <property type="match status" value="1"/>
</dbReference>
<dbReference type="Gene3D" id="1.10.8.10">
    <property type="entry name" value="DNA helicase RuvA subunit, C-terminal domain"/>
    <property type="match status" value="1"/>
</dbReference>
<feature type="compositionally biased region" description="Basic and acidic residues" evidence="12">
    <location>
        <begin position="821"/>
        <end position="831"/>
    </location>
</feature>
<dbReference type="GO" id="GO:0016787">
    <property type="term" value="F:hydrolase activity"/>
    <property type="evidence" value="ECO:0007669"/>
    <property type="project" value="UniProtKB-KW"/>
</dbReference>
<keyword evidence="11" id="KW-0539">Nucleus</keyword>
<dbReference type="InterPro" id="IPR009060">
    <property type="entry name" value="UBA-like_sf"/>
</dbReference>
<dbReference type="Pfam" id="PF00443">
    <property type="entry name" value="UCH"/>
    <property type="match status" value="1"/>
</dbReference>
<evidence type="ECO:0000256" key="9">
    <source>
        <dbReference type="ARBA" id="ARBA00022807"/>
    </source>
</evidence>
<dbReference type="PANTHER" id="PTHR24006">
    <property type="entry name" value="UBIQUITIN CARBOXYL-TERMINAL HYDROLASE"/>
    <property type="match status" value="1"/>
</dbReference>
<accession>A0ABM5DSM8</accession>
<dbReference type="InterPro" id="IPR001394">
    <property type="entry name" value="Peptidase_C19_UCH"/>
</dbReference>
<dbReference type="InterPro" id="IPR050164">
    <property type="entry name" value="Peptidase_C19"/>
</dbReference>
<keyword evidence="6" id="KW-0645">Protease</keyword>
<evidence type="ECO:0000256" key="1">
    <source>
        <dbReference type="ARBA" id="ARBA00000707"/>
    </source>
</evidence>
<dbReference type="PROSITE" id="PS00972">
    <property type="entry name" value="USP_1"/>
    <property type="match status" value="1"/>
</dbReference>
<evidence type="ECO:0000256" key="7">
    <source>
        <dbReference type="ARBA" id="ARBA00022786"/>
    </source>
</evidence>
<keyword evidence="10" id="KW-0832">Ubl conjugation</keyword>
<feature type="compositionally biased region" description="Polar residues" evidence="12">
    <location>
        <begin position="544"/>
        <end position="555"/>
    </location>
</feature>
<dbReference type="Gene3D" id="6.10.250.1720">
    <property type="match status" value="1"/>
</dbReference>
<keyword evidence="5" id="KW-0597">Phosphoprotein</keyword>
<dbReference type="InterPro" id="IPR018200">
    <property type="entry name" value="USP_CS"/>
</dbReference>